<feature type="transmembrane region" description="Helical" evidence="8">
    <location>
        <begin position="1056"/>
        <end position="1082"/>
    </location>
</feature>
<keyword evidence="11" id="KW-1185">Reference proteome</keyword>
<feature type="transmembrane region" description="Helical" evidence="8">
    <location>
        <begin position="393"/>
        <end position="411"/>
    </location>
</feature>
<evidence type="ECO:0000256" key="4">
    <source>
        <dbReference type="ARBA" id="ARBA00022840"/>
    </source>
</evidence>
<feature type="transmembrane region" description="Helical" evidence="8">
    <location>
        <begin position="353"/>
        <end position="372"/>
    </location>
</feature>
<feature type="transmembrane region" description="Helical" evidence="8">
    <location>
        <begin position="329"/>
        <end position="347"/>
    </location>
</feature>
<evidence type="ECO:0000256" key="1">
    <source>
        <dbReference type="ARBA" id="ARBA00004141"/>
    </source>
</evidence>
<dbReference type="Pfam" id="PF12698">
    <property type="entry name" value="ABC2_membrane_3"/>
    <property type="match status" value="1"/>
</dbReference>
<evidence type="ECO:0000313" key="11">
    <source>
        <dbReference type="Proteomes" id="UP000564784"/>
    </source>
</evidence>
<dbReference type="PROSITE" id="PS00211">
    <property type="entry name" value="ABC_TRANSPORTER_1"/>
    <property type="match status" value="1"/>
</dbReference>
<dbReference type="FunFam" id="3.40.50.300:FF:000436">
    <property type="entry name" value="ATP binding cassette subfamily A member 9"/>
    <property type="match status" value="1"/>
</dbReference>
<feature type="region of interest" description="Disordered" evidence="7">
    <location>
        <begin position="1226"/>
        <end position="1248"/>
    </location>
</feature>
<dbReference type="SUPFAM" id="SSF52540">
    <property type="entry name" value="P-loop containing nucleoside triphosphate hydrolases"/>
    <property type="match status" value="2"/>
</dbReference>
<dbReference type="PROSITE" id="PS50893">
    <property type="entry name" value="ABC_TRANSPORTER_2"/>
    <property type="match status" value="1"/>
</dbReference>
<dbReference type="CDD" id="cd03263">
    <property type="entry name" value="ABC_subfamily_A"/>
    <property type="match status" value="1"/>
</dbReference>
<dbReference type="InterPro" id="IPR026082">
    <property type="entry name" value="ABCA"/>
</dbReference>
<dbReference type="InterPro" id="IPR017871">
    <property type="entry name" value="ABC_transporter-like_CS"/>
</dbReference>
<dbReference type="GO" id="GO:0016020">
    <property type="term" value="C:membrane"/>
    <property type="evidence" value="ECO:0007669"/>
    <property type="project" value="UniProtKB-SubCell"/>
</dbReference>
<dbReference type="Gene3D" id="3.40.50.300">
    <property type="entry name" value="P-loop containing nucleotide triphosphate hydrolases"/>
    <property type="match status" value="2"/>
</dbReference>
<dbReference type="Proteomes" id="UP000564784">
    <property type="component" value="Unassembled WGS sequence"/>
</dbReference>
<gene>
    <name evidence="10" type="primary">Abca8b</name>
    <name evidence="10" type="ORF">LOXCUR_R08339</name>
</gene>
<dbReference type="PANTHER" id="PTHR19229">
    <property type="entry name" value="ATP-BINDING CASSETTE TRANSPORTER SUBFAMILY A ABCA"/>
    <property type="match status" value="1"/>
</dbReference>
<evidence type="ECO:0000313" key="10">
    <source>
        <dbReference type="EMBL" id="NWY99674.1"/>
    </source>
</evidence>
<feature type="non-terminal residue" evidence="10">
    <location>
        <position position="1380"/>
    </location>
</feature>
<dbReference type="Pfam" id="PF00005">
    <property type="entry name" value="ABC_tran"/>
    <property type="match status" value="2"/>
</dbReference>
<feature type="transmembrane region" description="Helical" evidence="8">
    <location>
        <begin position="220"/>
        <end position="243"/>
    </location>
</feature>
<feature type="transmembrane region" description="Helical" evidence="8">
    <location>
        <begin position="1010"/>
        <end position="1035"/>
    </location>
</feature>
<organism evidence="10 11">
    <name type="scientific">Loxia curvirostra</name>
    <name type="common">Red crossbill</name>
    <dbReference type="NCBI Taxonomy" id="64802"/>
    <lineage>
        <taxon>Eukaryota</taxon>
        <taxon>Metazoa</taxon>
        <taxon>Chordata</taxon>
        <taxon>Craniata</taxon>
        <taxon>Vertebrata</taxon>
        <taxon>Euteleostomi</taxon>
        <taxon>Archelosauria</taxon>
        <taxon>Archosauria</taxon>
        <taxon>Dinosauria</taxon>
        <taxon>Saurischia</taxon>
        <taxon>Theropoda</taxon>
        <taxon>Coelurosauria</taxon>
        <taxon>Aves</taxon>
        <taxon>Neognathae</taxon>
        <taxon>Neoaves</taxon>
        <taxon>Telluraves</taxon>
        <taxon>Australaves</taxon>
        <taxon>Passeriformes</taxon>
        <taxon>Passeroidea</taxon>
        <taxon>Fringillidae</taxon>
        <taxon>Carduelinae</taxon>
        <taxon>Loxia</taxon>
    </lineage>
</organism>
<keyword evidence="2 8" id="KW-0812">Transmembrane</keyword>
<sequence length="1380" mass="156254">KKASQIFQQTCALLWKNILLVWRMKSKSFQASEWVASLVFLYILRDSAGLIMYYPTQEFPYKALGRLDEPAFNASGVTLLYTPATNSTRSIMAKVASSSSLRGVIIEEVENEAKMEEKGLLEEETIGVVFKDDFSYTLRFQVGRAMFPNEGFEHIETCWDFSARHCKVPLYWYGGFLSVQTSIDAAVIEMKTNHSVWKEMKSLTGVHLQTVMKPLFKLDYLWFIICAILSYCPYMHFLSVRLLKEKKKLKILMRAMGLQDISFWLSWSLLYTLYVSITASLLTWVTLSEVFNHNSFLELYFFYFFYGMACIHFTFLLSSLLKQPNVSSFVGFLLHILFGALGFLTLFEKLPRGLEWILNLFSPFAFTAGLATMVKLEKYGPAFPPDLYPFYKLYLILSLDSVLYFLLAIYFDKVLPGKYGVPHPPVFFLRPSYWLRGGSGYVGVRAGISHDPVLGGDTEPMPLGFDGKEAIRLNNIKKIYKKDNKSTEALKGLSLNVYEGQITALLGHSGSGKTALLNVLSGFSKPSAGSAVIYNYNASEMWNMEGMQERVGICPQINLHFEALTAKENLRVFAHIKGIQWKEVDEEVQKVLVMMDLTDVQDLCAEALSGGQKRKLSLGIAILGNPQVLLLDEPTAGLDPCSRHHVWSLLRERRAGRVTLVATQSMEEADTQADRKAFLSCGRLQSVGSSLYLKRKWGIGYHLRMHINDLCDPELVSSVVRQYIPDAVLKGQKRDELCFRLPLENTDSFPDLFSHLESSLLQGVVDYEVTRTTLEDVFLKLQGEEGVDPEGSLWVMAFHGDHTGEGDLEERDQNLPWFSKQGILAMSGMMLWRQQVCAVLRIHLLRLKHDGKFLRGILLLFGIFILPPLMVLIMFHLWHTSSSWEITSSQYFLPTKEKIQNRSTNLLIFNDTGSEIEDFIAALKSQNITPEITSEKNITSLPDYNGAIKISLEGKSHQFTVMCSPEPINCFPVLVNILSNTFLRLLNSTARLRVWSQLFYTGENPELKHYIFFGLFTYLLVLAAGLPPLFAMGSVEDYKLQARSQLRLAGLFPSAYWCGQALVDIPFFWSLMCLMFGLLVLFTRICPLETRAVLTLLICIFGYGISLVLFVYLMAFKFRTGRSNRYIWSLTFVLVSEEHLHSEIDHHEVLYYICMLIPMFPPVGWIMFSGLVSKTHPAKFSNYPNGSPFQPYIHSVVFAFLLRCLEMRYGEAVPGFDPIFRIQQRGEEPQQNKEPAGEEPPEVQAERERVRGALQQQQDLVVVNSLRKEYEVRTATSIFRKKKKLAVKNLSFGVKKGEVLGLLGPNGAGKSTTLNMISGGVAATAGEVLLRSQDESPPCPGSLGWCPQQNPLWPHLTVLQHLEAFTAIRGMREEDAALAI</sequence>
<comment type="caution">
    <text evidence="10">The sequence shown here is derived from an EMBL/GenBank/DDBJ whole genome shotgun (WGS) entry which is preliminary data.</text>
</comment>
<feature type="transmembrane region" description="Helical" evidence="8">
    <location>
        <begin position="299"/>
        <end position="317"/>
    </location>
</feature>
<feature type="non-terminal residue" evidence="10">
    <location>
        <position position="1"/>
    </location>
</feature>
<dbReference type="OrthoDB" id="8061355at2759"/>
<dbReference type="GO" id="GO:0005524">
    <property type="term" value="F:ATP binding"/>
    <property type="evidence" value="ECO:0007669"/>
    <property type="project" value="UniProtKB-KW"/>
</dbReference>
<dbReference type="SMART" id="SM00382">
    <property type="entry name" value="AAA"/>
    <property type="match status" value="1"/>
</dbReference>
<keyword evidence="4" id="KW-0067">ATP-binding</keyword>
<keyword evidence="6 8" id="KW-0472">Membrane</keyword>
<name>A0A7K7J0C0_LOXCU</name>
<feature type="transmembrane region" description="Helical" evidence="8">
    <location>
        <begin position="856"/>
        <end position="878"/>
    </location>
</feature>
<dbReference type="EMBL" id="VZSM01004911">
    <property type="protein sequence ID" value="NWY99674.1"/>
    <property type="molecule type" value="Genomic_DNA"/>
</dbReference>
<dbReference type="InterPro" id="IPR013525">
    <property type="entry name" value="ABC2_TM"/>
</dbReference>
<dbReference type="GO" id="GO:0016887">
    <property type="term" value="F:ATP hydrolysis activity"/>
    <property type="evidence" value="ECO:0007669"/>
    <property type="project" value="InterPro"/>
</dbReference>
<evidence type="ECO:0000256" key="2">
    <source>
        <dbReference type="ARBA" id="ARBA00022692"/>
    </source>
</evidence>
<keyword evidence="3" id="KW-0547">Nucleotide-binding</keyword>
<dbReference type="InterPro" id="IPR003593">
    <property type="entry name" value="AAA+_ATPase"/>
</dbReference>
<reference evidence="10 11" key="1">
    <citation type="submission" date="2019-09" db="EMBL/GenBank/DDBJ databases">
        <title>Bird 10,000 Genomes (B10K) Project - Family phase.</title>
        <authorList>
            <person name="Zhang G."/>
        </authorList>
    </citation>
    <scope>NUCLEOTIDE SEQUENCE [LARGE SCALE GENOMIC DNA]</scope>
    <source>
        <strain evidence="10">OUT-0011</strain>
        <tissue evidence="10">Muscle</tissue>
    </source>
</reference>
<evidence type="ECO:0000256" key="8">
    <source>
        <dbReference type="SAM" id="Phobius"/>
    </source>
</evidence>
<evidence type="ECO:0000256" key="7">
    <source>
        <dbReference type="SAM" id="MobiDB-lite"/>
    </source>
</evidence>
<evidence type="ECO:0000256" key="3">
    <source>
        <dbReference type="ARBA" id="ARBA00022741"/>
    </source>
</evidence>
<accession>A0A7K7J0C0</accession>
<dbReference type="InterPro" id="IPR027417">
    <property type="entry name" value="P-loop_NTPase"/>
</dbReference>
<feature type="transmembrane region" description="Helical" evidence="8">
    <location>
        <begin position="264"/>
        <end position="287"/>
    </location>
</feature>
<evidence type="ECO:0000256" key="6">
    <source>
        <dbReference type="ARBA" id="ARBA00023136"/>
    </source>
</evidence>
<evidence type="ECO:0000259" key="9">
    <source>
        <dbReference type="PROSITE" id="PS50893"/>
    </source>
</evidence>
<dbReference type="GO" id="GO:0140359">
    <property type="term" value="F:ABC-type transporter activity"/>
    <property type="evidence" value="ECO:0007669"/>
    <property type="project" value="InterPro"/>
</dbReference>
<protein>
    <submittedName>
        <fullName evidence="10">ABC8B protein</fullName>
    </submittedName>
</protein>
<dbReference type="PANTHER" id="PTHR19229:SF274">
    <property type="entry name" value="ABC-TYPE ORGANIC ANION TRANSPORTER ABCA8"/>
    <property type="match status" value="1"/>
</dbReference>
<dbReference type="InterPro" id="IPR003439">
    <property type="entry name" value="ABC_transporter-like_ATP-bd"/>
</dbReference>
<comment type="subcellular location">
    <subcellularLocation>
        <location evidence="1">Membrane</location>
        <topology evidence="1">Multi-pass membrane protein</topology>
    </subcellularLocation>
</comment>
<dbReference type="GO" id="GO:0005319">
    <property type="term" value="F:lipid transporter activity"/>
    <property type="evidence" value="ECO:0007669"/>
    <property type="project" value="TreeGrafter"/>
</dbReference>
<feature type="domain" description="ABC transporter" evidence="9">
    <location>
        <begin position="471"/>
        <end position="706"/>
    </location>
</feature>
<feature type="transmembrane region" description="Helical" evidence="8">
    <location>
        <begin position="1149"/>
        <end position="1168"/>
    </location>
</feature>
<feature type="transmembrane region" description="Helical" evidence="8">
    <location>
        <begin position="1094"/>
        <end position="1115"/>
    </location>
</feature>
<keyword evidence="5 8" id="KW-1133">Transmembrane helix</keyword>
<evidence type="ECO:0000256" key="5">
    <source>
        <dbReference type="ARBA" id="ARBA00022989"/>
    </source>
</evidence>
<proteinExistence type="predicted"/>